<dbReference type="AlphaFoldDB" id="A0A9N8WIX2"/>
<accession>A0A9N8WIX2</accession>
<sequence length="101" mass="11882">MDRTTSSNARTINNRHNNQINALMPSQVYQNNRNIQRGRSHALNIQPGQVRQQFHPQTNAYYDDMLNQFVNGHIVIYPQETYFETVQDENNTLSILENAYR</sequence>
<organism evidence="1 2">
    <name type="scientific">Ambispora leptoticha</name>
    <dbReference type="NCBI Taxonomy" id="144679"/>
    <lineage>
        <taxon>Eukaryota</taxon>
        <taxon>Fungi</taxon>
        <taxon>Fungi incertae sedis</taxon>
        <taxon>Mucoromycota</taxon>
        <taxon>Glomeromycotina</taxon>
        <taxon>Glomeromycetes</taxon>
        <taxon>Archaeosporales</taxon>
        <taxon>Ambisporaceae</taxon>
        <taxon>Ambispora</taxon>
    </lineage>
</organism>
<evidence type="ECO:0000313" key="1">
    <source>
        <dbReference type="EMBL" id="CAG8486002.1"/>
    </source>
</evidence>
<reference evidence="1" key="1">
    <citation type="submission" date="2021-06" db="EMBL/GenBank/DDBJ databases">
        <authorList>
            <person name="Kallberg Y."/>
            <person name="Tangrot J."/>
            <person name="Rosling A."/>
        </authorList>
    </citation>
    <scope>NUCLEOTIDE SEQUENCE</scope>
    <source>
        <strain evidence="1">FL130A</strain>
    </source>
</reference>
<keyword evidence="2" id="KW-1185">Reference proteome</keyword>
<dbReference type="Proteomes" id="UP000789508">
    <property type="component" value="Unassembled WGS sequence"/>
</dbReference>
<proteinExistence type="predicted"/>
<name>A0A9N8WIX2_9GLOM</name>
<dbReference type="EMBL" id="CAJVPS010000431">
    <property type="protein sequence ID" value="CAG8486002.1"/>
    <property type="molecule type" value="Genomic_DNA"/>
</dbReference>
<gene>
    <name evidence="1" type="ORF">ALEPTO_LOCUS2734</name>
</gene>
<comment type="caution">
    <text evidence="1">The sequence shown here is derived from an EMBL/GenBank/DDBJ whole genome shotgun (WGS) entry which is preliminary data.</text>
</comment>
<evidence type="ECO:0000313" key="2">
    <source>
        <dbReference type="Proteomes" id="UP000789508"/>
    </source>
</evidence>
<protein>
    <submittedName>
        <fullName evidence="1">10360_t:CDS:1</fullName>
    </submittedName>
</protein>
<dbReference type="OrthoDB" id="10564572at2759"/>